<dbReference type="AlphaFoldDB" id="X1F1Z2"/>
<dbReference type="SUPFAM" id="SSF53383">
    <property type="entry name" value="PLP-dependent transferases"/>
    <property type="match status" value="1"/>
</dbReference>
<dbReference type="GO" id="GO:0030170">
    <property type="term" value="F:pyridoxal phosphate binding"/>
    <property type="evidence" value="ECO:0007669"/>
    <property type="project" value="InterPro"/>
</dbReference>
<dbReference type="Pfam" id="PF00202">
    <property type="entry name" value="Aminotran_3"/>
    <property type="match status" value="1"/>
</dbReference>
<proteinExistence type="inferred from homology"/>
<evidence type="ECO:0008006" key="4">
    <source>
        <dbReference type="Google" id="ProtNLM"/>
    </source>
</evidence>
<reference evidence="3" key="1">
    <citation type="journal article" date="2014" name="Front. Microbiol.">
        <title>High frequency of phylogenetically diverse reductive dehalogenase-homologous genes in deep subseafloor sedimentary metagenomes.</title>
        <authorList>
            <person name="Kawai M."/>
            <person name="Futagami T."/>
            <person name="Toyoda A."/>
            <person name="Takaki Y."/>
            <person name="Nishi S."/>
            <person name="Hori S."/>
            <person name="Arai W."/>
            <person name="Tsubouchi T."/>
            <person name="Morono Y."/>
            <person name="Uchiyama I."/>
            <person name="Ito T."/>
            <person name="Fujiyama A."/>
            <person name="Inagaki F."/>
            <person name="Takami H."/>
        </authorList>
    </citation>
    <scope>NUCLEOTIDE SEQUENCE</scope>
    <source>
        <strain evidence="3">Expedition CK06-06</strain>
    </source>
</reference>
<dbReference type="PANTHER" id="PTHR43094">
    <property type="entry name" value="AMINOTRANSFERASE"/>
    <property type="match status" value="1"/>
</dbReference>
<sequence>EHTYGTWRAQMGWKKPLFIKDAEGVYMYDENGKHYLDFSSQLMCSNLGHKNKVIIEAIIKQAEKMPYVAPAFAHEATADAVEALLTVMPAGLDKFFFSTSGTEANEAALKILRQYMAPNYKVISRYRSYHGATASSISLTGDPRRWYAERARCTVEGIRFAPDAYCYRCPFGLNHPDCNIQCAEYVDYMIKEEGNVAAVLVEPVVGTNGIIVPPPEYLPRLRKICDENGVLLIADEVMSGWYRTGLPWAVQNWDVTPDMLTTAKGCTGAYTPVGVTVTTGKIAD</sequence>
<dbReference type="GO" id="GO:0005829">
    <property type="term" value="C:cytosol"/>
    <property type="evidence" value="ECO:0007669"/>
    <property type="project" value="TreeGrafter"/>
</dbReference>
<dbReference type="Gene3D" id="3.40.640.10">
    <property type="entry name" value="Type I PLP-dependent aspartate aminotransferase-like (Major domain)"/>
    <property type="match status" value="1"/>
</dbReference>
<dbReference type="Gene3D" id="3.90.1150.10">
    <property type="entry name" value="Aspartate Aminotransferase, domain 1"/>
    <property type="match status" value="1"/>
</dbReference>
<dbReference type="PANTHER" id="PTHR43094:SF1">
    <property type="entry name" value="AMINOTRANSFERASE CLASS-III"/>
    <property type="match status" value="1"/>
</dbReference>
<dbReference type="InterPro" id="IPR015421">
    <property type="entry name" value="PyrdxlP-dep_Trfase_major"/>
</dbReference>
<evidence type="ECO:0000313" key="3">
    <source>
        <dbReference type="EMBL" id="GAH39641.1"/>
    </source>
</evidence>
<feature type="non-terminal residue" evidence="3">
    <location>
        <position position="284"/>
    </location>
</feature>
<dbReference type="GO" id="GO:0008483">
    <property type="term" value="F:transaminase activity"/>
    <property type="evidence" value="ECO:0007669"/>
    <property type="project" value="InterPro"/>
</dbReference>
<dbReference type="EMBL" id="BARU01010975">
    <property type="protein sequence ID" value="GAH39641.1"/>
    <property type="molecule type" value="Genomic_DNA"/>
</dbReference>
<organism evidence="3">
    <name type="scientific">marine sediment metagenome</name>
    <dbReference type="NCBI Taxonomy" id="412755"/>
    <lineage>
        <taxon>unclassified sequences</taxon>
        <taxon>metagenomes</taxon>
        <taxon>ecological metagenomes</taxon>
    </lineage>
</organism>
<keyword evidence="2" id="KW-0663">Pyridoxal phosphate</keyword>
<dbReference type="InterPro" id="IPR005814">
    <property type="entry name" value="Aminotrans_3"/>
</dbReference>
<dbReference type="CDD" id="cd00610">
    <property type="entry name" value="OAT_like"/>
    <property type="match status" value="1"/>
</dbReference>
<comment type="caution">
    <text evidence="3">The sequence shown here is derived from an EMBL/GenBank/DDBJ whole genome shotgun (WGS) entry which is preliminary data.</text>
</comment>
<dbReference type="InterPro" id="IPR015424">
    <property type="entry name" value="PyrdxlP-dep_Trfase"/>
</dbReference>
<accession>X1F1Z2</accession>
<feature type="non-terminal residue" evidence="3">
    <location>
        <position position="1"/>
    </location>
</feature>
<evidence type="ECO:0000256" key="2">
    <source>
        <dbReference type="ARBA" id="ARBA00022898"/>
    </source>
</evidence>
<dbReference type="InterPro" id="IPR015422">
    <property type="entry name" value="PyrdxlP-dep_Trfase_small"/>
</dbReference>
<gene>
    <name evidence="3" type="ORF">S03H2_20755</name>
</gene>
<comment type="similarity">
    <text evidence="1">Belongs to the class-III pyridoxal-phosphate-dependent aminotransferase family.</text>
</comment>
<name>X1F1Z2_9ZZZZ</name>
<protein>
    <recommendedName>
        <fullName evidence="4">Aspartate aminotransferase family protein</fullName>
    </recommendedName>
</protein>
<evidence type="ECO:0000256" key="1">
    <source>
        <dbReference type="ARBA" id="ARBA00008954"/>
    </source>
</evidence>